<gene>
    <name evidence="2" type="ORF">FD27_GL001282</name>
</gene>
<evidence type="ECO:0000313" key="2">
    <source>
        <dbReference type="EMBL" id="KRL26145.1"/>
    </source>
</evidence>
<dbReference type="InterPro" id="IPR005122">
    <property type="entry name" value="Uracil-DNA_glycosylase-like"/>
</dbReference>
<dbReference type="Pfam" id="PF03167">
    <property type="entry name" value="UDG"/>
    <property type="match status" value="1"/>
</dbReference>
<dbReference type="InterPro" id="IPR047124">
    <property type="entry name" value="HI_0220.2"/>
</dbReference>
<dbReference type="SMART" id="SM00987">
    <property type="entry name" value="UreE_C"/>
    <property type="match status" value="1"/>
</dbReference>
<dbReference type="PANTHER" id="PTHR42160">
    <property type="entry name" value="URACIL-DNA GLYCOSYLASE SUPERFAMILY PROTEIN"/>
    <property type="match status" value="1"/>
</dbReference>
<comment type="caution">
    <text evidence="2">The sequence shown here is derived from an EMBL/GenBank/DDBJ whole genome shotgun (WGS) entry which is preliminary data.</text>
</comment>
<organism evidence="2 3">
    <name type="scientific">Limosilactobacillus frumenti DSM 13145</name>
    <dbReference type="NCBI Taxonomy" id="1423746"/>
    <lineage>
        <taxon>Bacteria</taxon>
        <taxon>Bacillati</taxon>
        <taxon>Bacillota</taxon>
        <taxon>Bacilli</taxon>
        <taxon>Lactobacillales</taxon>
        <taxon>Lactobacillaceae</taxon>
        <taxon>Limosilactobacillus</taxon>
    </lineage>
</organism>
<name>A0A0R1P163_9LACO</name>
<dbReference type="InterPro" id="IPR036895">
    <property type="entry name" value="Uracil-DNA_glycosylase-like_sf"/>
</dbReference>
<dbReference type="Proteomes" id="UP000051445">
    <property type="component" value="Unassembled WGS sequence"/>
</dbReference>
<dbReference type="EMBL" id="AZER01000024">
    <property type="protein sequence ID" value="KRL26145.1"/>
    <property type="molecule type" value="Genomic_DNA"/>
</dbReference>
<dbReference type="CDD" id="cd10033">
    <property type="entry name" value="UDG_like"/>
    <property type="match status" value="1"/>
</dbReference>
<dbReference type="AlphaFoldDB" id="A0A0R1P163"/>
<dbReference type="Gene3D" id="3.40.470.10">
    <property type="entry name" value="Uracil-DNA glycosylase-like domain"/>
    <property type="match status" value="1"/>
</dbReference>
<dbReference type="OrthoDB" id="9789139at2"/>
<dbReference type="RefSeq" id="WP_057752168.1">
    <property type="nucleotide sequence ID" value="NZ_AZER01000024.1"/>
</dbReference>
<proteinExistence type="predicted"/>
<accession>A0A0R1P163</accession>
<dbReference type="PATRIC" id="fig|1423746.3.peg.1307"/>
<reference evidence="2 3" key="1">
    <citation type="journal article" date="2015" name="Genome Announc.">
        <title>Expanding the biotechnology potential of lactobacilli through comparative genomics of 213 strains and associated genera.</title>
        <authorList>
            <person name="Sun Z."/>
            <person name="Harris H.M."/>
            <person name="McCann A."/>
            <person name="Guo C."/>
            <person name="Argimon S."/>
            <person name="Zhang W."/>
            <person name="Yang X."/>
            <person name="Jeffery I.B."/>
            <person name="Cooney J.C."/>
            <person name="Kagawa T.F."/>
            <person name="Liu W."/>
            <person name="Song Y."/>
            <person name="Salvetti E."/>
            <person name="Wrobel A."/>
            <person name="Rasinkangas P."/>
            <person name="Parkhill J."/>
            <person name="Rea M.C."/>
            <person name="O'Sullivan O."/>
            <person name="Ritari J."/>
            <person name="Douillard F.P."/>
            <person name="Paul Ross R."/>
            <person name="Yang R."/>
            <person name="Briner A.E."/>
            <person name="Felis G.E."/>
            <person name="de Vos W.M."/>
            <person name="Barrangou R."/>
            <person name="Klaenhammer T.R."/>
            <person name="Caufield P.W."/>
            <person name="Cui Y."/>
            <person name="Zhang H."/>
            <person name="O'Toole P.W."/>
        </authorList>
    </citation>
    <scope>NUCLEOTIDE SEQUENCE [LARGE SCALE GENOMIC DNA]</scope>
    <source>
        <strain evidence="2 3">DSM 13145</strain>
    </source>
</reference>
<dbReference type="SMART" id="SM00986">
    <property type="entry name" value="UDG"/>
    <property type="match status" value="1"/>
</dbReference>
<dbReference type="PANTHER" id="PTHR42160:SF1">
    <property type="entry name" value="URACIL-DNA GLYCOSYLASE SUPERFAMILY PROTEIN"/>
    <property type="match status" value="1"/>
</dbReference>
<feature type="domain" description="Uracil-DNA glycosylase-like" evidence="1">
    <location>
        <begin position="27"/>
        <end position="184"/>
    </location>
</feature>
<protein>
    <submittedName>
        <fullName evidence="2">Uracil DNA glycosylase superfamily protein</fullName>
    </submittedName>
</protein>
<evidence type="ECO:0000259" key="1">
    <source>
        <dbReference type="SMART" id="SM00986"/>
    </source>
</evidence>
<dbReference type="SUPFAM" id="SSF52141">
    <property type="entry name" value="Uracil-DNA glycosylase-like"/>
    <property type="match status" value="1"/>
</dbReference>
<keyword evidence="3" id="KW-1185">Reference proteome</keyword>
<evidence type="ECO:0000313" key="3">
    <source>
        <dbReference type="Proteomes" id="UP000051445"/>
    </source>
</evidence>
<dbReference type="STRING" id="1423746.FD27_GL001282"/>
<sequence length="193" mass="22681">MTFLKIRQAIIDDPANQQFTREGINPLYSAMATARINLIAQAPSRQAQAQQMVWDDRSGDRLRNWLGLTRDEFYHSGKVAIMPMDFYFPGKGRHGDLPPRPEFAPKWHPQLLKLMPHLQLTVLIGTYASHAYLHLPRSVKETTIVKNYRRYLPQYFPIIHPSARNQIWLKRNPWFAQQVLPDLRQRVRQIIDE</sequence>